<sequence>MEDLESIKDKLEYIDIAMKLLLQYGKNNPDVVDFLNKNMMIAEDEESGFRVVLKFKKKMRDKANDMGFEKNIYQKQYKLLMDTILRAEEQYKKLLARYVNLWGTAIGSITYGKLICVGEIMGYTHQDIQADIDRKRDAKNERV</sequence>
<dbReference type="RefSeq" id="WP_118035604.1">
    <property type="nucleotide sequence ID" value="NZ_QRTP01000004.1"/>
</dbReference>
<dbReference type="Proteomes" id="UP000286147">
    <property type="component" value="Unassembled WGS sequence"/>
</dbReference>
<accession>A0A412CGR4</accession>
<feature type="coiled-coil region" evidence="1">
    <location>
        <begin position="70"/>
        <end position="97"/>
    </location>
</feature>
<keyword evidence="1" id="KW-0175">Coiled coil</keyword>
<dbReference type="AlphaFoldDB" id="A0A412CGR4"/>
<reference evidence="2 3" key="1">
    <citation type="submission" date="2018-08" db="EMBL/GenBank/DDBJ databases">
        <title>A genome reference for cultivated species of the human gut microbiota.</title>
        <authorList>
            <person name="Zou Y."/>
            <person name="Xue W."/>
            <person name="Luo G."/>
        </authorList>
    </citation>
    <scope>NUCLEOTIDE SEQUENCE [LARGE SCALE GENOMIC DNA]</scope>
    <source>
        <strain evidence="2 3">AF27-12</strain>
    </source>
</reference>
<gene>
    <name evidence="2" type="ORF">DWY77_02725</name>
</gene>
<organism evidence="2 3">
    <name type="scientific">Megamonas rupellensis</name>
    <dbReference type="NCBI Taxonomy" id="491921"/>
    <lineage>
        <taxon>Bacteria</taxon>
        <taxon>Bacillati</taxon>
        <taxon>Bacillota</taxon>
        <taxon>Negativicutes</taxon>
        <taxon>Selenomonadales</taxon>
        <taxon>Selenomonadaceae</taxon>
        <taxon>Megamonas</taxon>
    </lineage>
</organism>
<name>A0A412CGR4_9FIRM</name>
<comment type="caution">
    <text evidence="2">The sequence shown here is derived from an EMBL/GenBank/DDBJ whole genome shotgun (WGS) entry which is preliminary data.</text>
</comment>
<dbReference type="EMBL" id="QRTP01000004">
    <property type="protein sequence ID" value="RGQ85539.1"/>
    <property type="molecule type" value="Genomic_DNA"/>
</dbReference>
<protein>
    <submittedName>
        <fullName evidence="2">Uncharacterized protein</fullName>
    </submittedName>
</protein>
<proteinExistence type="predicted"/>
<evidence type="ECO:0000256" key="1">
    <source>
        <dbReference type="SAM" id="Coils"/>
    </source>
</evidence>
<evidence type="ECO:0000313" key="3">
    <source>
        <dbReference type="Proteomes" id="UP000286147"/>
    </source>
</evidence>
<evidence type="ECO:0000313" key="2">
    <source>
        <dbReference type="EMBL" id="RGQ85539.1"/>
    </source>
</evidence>